<dbReference type="AlphaFoldDB" id="A0A7X6RI67"/>
<evidence type="ECO:0000313" key="4">
    <source>
        <dbReference type="EMBL" id="NKY86239.1"/>
    </source>
</evidence>
<comment type="caution">
    <text evidence="4">The sequence shown here is derived from an EMBL/GenBank/DDBJ whole genome shotgun (WGS) entry which is preliminary data.</text>
</comment>
<keyword evidence="5" id="KW-1185">Reference proteome</keyword>
<comment type="catalytic activity">
    <reaction evidence="2">
        <text>oxidized coenzyme F420-(gamma-L-Glu)(n) + a quinol + H(+) = reduced coenzyme F420-(gamma-L-Glu)(n) + a quinone</text>
        <dbReference type="Rhea" id="RHEA:39663"/>
        <dbReference type="Rhea" id="RHEA-COMP:12939"/>
        <dbReference type="Rhea" id="RHEA-COMP:14378"/>
        <dbReference type="ChEBI" id="CHEBI:15378"/>
        <dbReference type="ChEBI" id="CHEBI:24646"/>
        <dbReference type="ChEBI" id="CHEBI:132124"/>
        <dbReference type="ChEBI" id="CHEBI:133980"/>
        <dbReference type="ChEBI" id="CHEBI:139511"/>
    </reaction>
</comment>
<dbReference type="PANTHER" id="PTHR39428:SF3">
    <property type="entry name" value="DEAZAFLAVIN-DEPENDENT NITROREDUCTASE"/>
    <property type="match status" value="1"/>
</dbReference>
<accession>A0A7X6RI67</accession>
<name>A0A7X6RI67_9NOCA</name>
<evidence type="ECO:0000256" key="2">
    <source>
        <dbReference type="ARBA" id="ARBA00049106"/>
    </source>
</evidence>
<dbReference type="GO" id="GO:0005886">
    <property type="term" value="C:plasma membrane"/>
    <property type="evidence" value="ECO:0007669"/>
    <property type="project" value="TreeGrafter"/>
</dbReference>
<feature type="compositionally biased region" description="Basic and acidic residues" evidence="3">
    <location>
        <begin position="14"/>
        <end position="23"/>
    </location>
</feature>
<dbReference type="InterPro" id="IPR004378">
    <property type="entry name" value="F420H2_quin_Rdtase"/>
</dbReference>
<evidence type="ECO:0000313" key="5">
    <source>
        <dbReference type="Proteomes" id="UP000523447"/>
    </source>
</evidence>
<dbReference type="RefSeq" id="WP_040718415.1">
    <property type="nucleotide sequence ID" value="NZ_CAWPHS010000089.1"/>
</dbReference>
<proteinExistence type="inferred from homology"/>
<evidence type="ECO:0000256" key="3">
    <source>
        <dbReference type="SAM" id="MobiDB-lite"/>
    </source>
</evidence>
<comment type="similarity">
    <text evidence="1">Belongs to the F420H(2)-dependent quinone reductase family.</text>
</comment>
<dbReference type="InterPro" id="IPR012349">
    <property type="entry name" value="Split_barrel_FMN-bd"/>
</dbReference>
<evidence type="ECO:0000256" key="1">
    <source>
        <dbReference type="ARBA" id="ARBA00008710"/>
    </source>
</evidence>
<dbReference type="EMBL" id="JAAXPE010000009">
    <property type="protein sequence ID" value="NKY86239.1"/>
    <property type="molecule type" value="Genomic_DNA"/>
</dbReference>
<protein>
    <submittedName>
        <fullName evidence="4">Nitroreductase family deazaflavin-dependent oxidoreductase</fullName>
    </submittedName>
</protein>
<organism evidence="4 5">
    <name type="scientific">Nocardia veterana</name>
    <dbReference type="NCBI Taxonomy" id="132249"/>
    <lineage>
        <taxon>Bacteria</taxon>
        <taxon>Bacillati</taxon>
        <taxon>Actinomycetota</taxon>
        <taxon>Actinomycetes</taxon>
        <taxon>Mycobacteriales</taxon>
        <taxon>Nocardiaceae</taxon>
        <taxon>Nocardia</taxon>
    </lineage>
</organism>
<dbReference type="NCBIfam" id="TIGR00026">
    <property type="entry name" value="hi_GC_TIGR00026"/>
    <property type="match status" value="1"/>
</dbReference>
<dbReference type="Gene3D" id="2.30.110.10">
    <property type="entry name" value="Electron Transport, Fmn-binding Protein, Chain A"/>
    <property type="match status" value="1"/>
</dbReference>
<dbReference type="Proteomes" id="UP000523447">
    <property type="component" value="Unassembled WGS sequence"/>
</dbReference>
<dbReference type="Pfam" id="PF04075">
    <property type="entry name" value="F420H2_quin_red"/>
    <property type="match status" value="1"/>
</dbReference>
<sequence>MPLTGEYAPSSSDWAREQAEKYEASNGSEANTLLDRGYPIVLVTSIGAKTGKLRKTPLMRVEHNGEYAAVASLGGAPKHPVWYYNLKANPTVELRDGDVVKDYVAREVTGEEKAVWWERAVAAYPDYADYQKKTTREIPVFVLRPKS</sequence>
<dbReference type="PANTHER" id="PTHR39428">
    <property type="entry name" value="F420H(2)-DEPENDENT QUINONE REDUCTASE RV1261C"/>
    <property type="match status" value="1"/>
</dbReference>
<feature type="region of interest" description="Disordered" evidence="3">
    <location>
        <begin position="1"/>
        <end position="28"/>
    </location>
</feature>
<dbReference type="GO" id="GO:0070967">
    <property type="term" value="F:coenzyme F420 binding"/>
    <property type="evidence" value="ECO:0007669"/>
    <property type="project" value="TreeGrafter"/>
</dbReference>
<dbReference type="GO" id="GO:0016491">
    <property type="term" value="F:oxidoreductase activity"/>
    <property type="evidence" value="ECO:0007669"/>
    <property type="project" value="InterPro"/>
</dbReference>
<reference evidence="4 5" key="1">
    <citation type="submission" date="2020-04" db="EMBL/GenBank/DDBJ databases">
        <title>MicrobeNet Type strains.</title>
        <authorList>
            <person name="Nicholson A.C."/>
        </authorList>
    </citation>
    <scope>NUCLEOTIDE SEQUENCE [LARGE SCALE GENOMIC DNA]</scope>
    <source>
        <strain evidence="4 5">DSM 44445</strain>
    </source>
</reference>
<gene>
    <name evidence="4" type="ORF">HGA07_11455</name>
</gene>